<dbReference type="InterPro" id="IPR036893">
    <property type="entry name" value="SBP_sf"/>
</dbReference>
<dbReference type="PANTHER" id="PTHR31251:SF226">
    <property type="entry name" value="SQUAMOSA PROMOTER-BINDING-LIKE PROTEIN 6"/>
    <property type="match status" value="1"/>
</dbReference>
<evidence type="ECO:0000256" key="6">
    <source>
        <dbReference type="ARBA" id="ARBA00023163"/>
    </source>
</evidence>
<protein>
    <submittedName>
        <fullName evidence="11">SPL2</fullName>
    </submittedName>
</protein>
<dbReference type="InterPro" id="IPR044817">
    <property type="entry name" value="SBP-like"/>
</dbReference>
<dbReference type="Pfam" id="PF03110">
    <property type="entry name" value="SBP"/>
    <property type="match status" value="1"/>
</dbReference>
<dbReference type="PROSITE" id="PS51141">
    <property type="entry name" value="ZF_SBP"/>
    <property type="match status" value="1"/>
</dbReference>
<dbReference type="GO" id="GO:0008270">
    <property type="term" value="F:zinc ion binding"/>
    <property type="evidence" value="ECO:0007669"/>
    <property type="project" value="UniProtKB-KW"/>
</dbReference>
<comment type="subcellular location">
    <subcellularLocation>
        <location evidence="1">Nucleus</location>
    </subcellularLocation>
</comment>
<feature type="compositionally biased region" description="Polar residues" evidence="9">
    <location>
        <begin position="65"/>
        <end position="82"/>
    </location>
</feature>
<keyword evidence="5" id="KW-0238">DNA-binding</keyword>
<evidence type="ECO:0000256" key="8">
    <source>
        <dbReference type="PROSITE-ProRule" id="PRU00470"/>
    </source>
</evidence>
<feature type="region of interest" description="Disordered" evidence="9">
    <location>
        <begin position="551"/>
        <end position="577"/>
    </location>
</feature>
<keyword evidence="4" id="KW-0862">Zinc</keyword>
<dbReference type="InterPro" id="IPR004333">
    <property type="entry name" value="SBP_dom"/>
</dbReference>
<accession>A0A0K0M7E4</accession>
<dbReference type="AlphaFoldDB" id="A0A0K0M7E4"/>
<dbReference type="GO" id="GO:0005634">
    <property type="term" value="C:nucleus"/>
    <property type="evidence" value="ECO:0007669"/>
    <property type="project" value="UniProtKB-SubCell"/>
</dbReference>
<dbReference type="GO" id="GO:0003677">
    <property type="term" value="F:DNA binding"/>
    <property type="evidence" value="ECO:0007669"/>
    <property type="project" value="UniProtKB-KW"/>
</dbReference>
<organism evidence="11">
    <name type="scientific">Pinus tabuliformis</name>
    <name type="common">Chinese red pine</name>
    <name type="synonym">Pinus leucosperma</name>
    <dbReference type="NCBI Taxonomy" id="88731"/>
    <lineage>
        <taxon>Eukaryota</taxon>
        <taxon>Viridiplantae</taxon>
        <taxon>Streptophyta</taxon>
        <taxon>Embryophyta</taxon>
        <taxon>Tracheophyta</taxon>
        <taxon>Spermatophyta</taxon>
        <taxon>Pinopsida</taxon>
        <taxon>Pinidae</taxon>
        <taxon>Conifers I</taxon>
        <taxon>Pinales</taxon>
        <taxon>Pinaceae</taxon>
        <taxon>Pinus</taxon>
        <taxon>Pinus subgen. Pinus</taxon>
    </lineage>
</organism>
<feature type="domain" description="SBP-type" evidence="10">
    <location>
        <begin position="186"/>
        <end position="263"/>
    </location>
</feature>
<proteinExistence type="evidence at transcript level"/>
<keyword evidence="3 8" id="KW-0863">Zinc-finger</keyword>
<dbReference type="SMR" id="A0A0K0M7E4"/>
<dbReference type="Gene3D" id="4.10.1100.10">
    <property type="entry name" value="Transcription factor, SBP-box domain"/>
    <property type="match status" value="1"/>
</dbReference>
<reference evidence="11" key="1">
    <citation type="submission" date="2014-04" db="EMBL/GenBank/DDBJ databases">
        <title>The genes involved in the male and female cone development in Pinus tabuliformis.</title>
        <authorList>
            <person name="Niu S."/>
            <person name="Li W."/>
            <person name="Chen X."/>
        </authorList>
    </citation>
    <scope>NUCLEOTIDE SEQUENCE</scope>
</reference>
<evidence type="ECO:0000256" key="4">
    <source>
        <dbReference type="ARBA" id="ARBA00022833"/>
    </source>
</evidence>
<feature type="region of interest" description="Disordered" evidence="9">
    <location>
        <begin position="65"/>
        <end position="130"/>
    </location>
</feature>
<dbReference type="SUPFAM" id="SSF103612">
    <property type="entry name" value="SBT domain"/>
    <property type="match status" value="1"/>
</dbReference>
<evidence type="ECO:0000256" key="3">
    <source>
        <dbReference type="ARBA" id="ARBA00022771"/>
    </source>
</evidence>
<evidence type="ECO:0000256" key="9">
    <source>
        <dbReference type="SAM" id="MobiDB-lite"/>
    </source>
</evidence>
<keyword evidence="7" id="KW-0539">Nucleus</keyword>
<evidence type="ECO:0000256" key="5">
    <source>
        <dbReference type="ARBA" id="ARBA00023125"/>
    </source>
</evidence>
<sequence>MDWDMTASSWDLDNFMLFSYRELGQTEATEPVEVEENPCKISMEHMDNQTSNIGFLGLRNQVDSQEGSLGNAQGNSSSSSKAMGNRTEHHSKHAVLTPQRSPFLGSGSKTGGGNANVEKSKDSKQNSIVDGSGEDCHIGLKLGKRTYYSEDANVGGAIKATSQVSVFSSSPVQSKKPRALAQASQTPRCQVEGCNKELTCAKDYHRRHKVCEVHSKTAKVTVNGIEQRFCQQCSRFHELMEFDEGKRSCRRRLAGHNERRRKPQHDPMGINSARLLPSFHDNRLGSYLTDRPFFMHPRMNSNTVLEDPNEFRDGNGNKTWPRFIKTEDQLPYDRHLHIPGIDQQSYSTSERLLLFLHNSKILSENVVNQGYPQYIQSSGGPVGQALTLSSSSGTVSSGLEVTSTLQSLSGVSDSGRALSLLSSPSWASRASGSGSLNMATRSAITLDQLVHNQPPMAVPLMQGLQQNYDLAEDKLLTISPQTPASLVSSAFSATGGNSLDKEQTSATLDTNTGCIGNFETRMPSLFQVPGSRGSQGGSPQDARCTMDLMRRSSDGQTNESHAVPVAGQHGSSQFSDYPSVRSYHSSMFYPQQMM</sequence>
<dbReference type="EMBL" id="KJ711109">
    <property type="protein sequence ID" value="AJP06354.1"/>
    <property type="molecule type" value="mRNA"/>
</dbReference>
<keyword evidence="2" id="KW-0479">Metal-binding</keyword>
<evidence type="ECO:0000256" key="2">
    <source>
        <dbReference type="ARBA" id="ARBA00022723"/>
    </source>
</evidence>
<dbReference type="PANTHER" id="PTHR31251">
    <property type="entry name" value="SQUAMOSA PROMOTER-BINDING-LIKE PROTEIN 4"/>
    <property type="match status" value="1"/>
</dbReference>
<keyword evidence="6" id="KW-0804">Transcription</keyword>
<evidence type="ECO:0000256" key="7">
    <source>
        <dbReference type="ARBA" id="ARBA00023242"/>
    </source>
</evidence>
<name>A0A0K0M7E4_PINTB</name>
<evidence type="ECO:0000259" key="10">
    <source>
        <dbReference type="PROSITE" id="PS51141"/>
    </source>
</evidence>
<dbReference type="FunFam" id="4.10.1100.10:FF:000001">
    <property type="entry name" value="Squamosa promoter-binding-like protein 14"/>
    <property type="match status" value="1"/>
</dbReference>
<evidence type="ECO:0000256" key="1">
    <source>
        <dbReference type="ARBA" id="ARBA00004123"/>
    </source>
</evidence>
<evidence type="ECO:0000313" key="11">
    <source>
        <dbReference type="EMBL" id="AJP06354.1"/>
    </source>
</evidence>